<keyword evidence="3" id="KW-1185">Reference proteome</keyword>
<dbReference type="PANTHER" id="PTHR35481:SF1">
    <property type="entry name" value="DNA-DIRECTED RNA POLYMERASE SUBUNIT ALPHA"/>
    <property type="match status" value="1"/>
</dbReference>
<dbReference type="Pfam" id="PF25475">
    <property type="entry name" value="DUF7903"/>
    <property type="match status" value="4"/>
</dbReference>
<sequence>MCSFWAARLHTFPVNLMAYIPPHKRHSKDVRRAAPIPETLQPQFQRKMNLRASTSRKTKSGKIVDADTTIYKWFAVGLDEDGQFPPYIHLEPISFEYIERKTGEKPLVLVNSIVTEEDSKLERTCSRSPWEIIAENLQKELLSSFEILRNEMDDQGSEKLKPELVARMGKIAFRGNYLMGLESVNKIQVEEAILRQLNRSLYTDIPSSYMENIIDGVVPEIGIDFEEEKDVYTVKLSDNTRPDATVLCKCIVVENKKLLLYKAGFVPLRVSSSHVNLSYYVVKLNKVRQLVIDVSCLDKNLDLRLMLCTSRILTSLTFPPYIHHELISFEYYERKTGEKSLVLVSSIVTEGDSKPERNSSRSPWDIIAENVQQELLSSFEILRNEMDDQGSEKVKPTLVARLGKIHFHGRKLPELGIEFSNFLKHCRSRSMGLESVNKIQIELNQVRQMVIDVSCLDKNLDLRLLLCFRKILTALTEEEMNNVRDLINSAVLDSDMKGGLRWPLGEEASSGGRYSVIGVWHAVTKAYKSSSFRLKARDADRYDFRTGTGETTREIYLKLKRIVSECRQVPLLVDFSLCLFMLHGLIYDF</sequence>
<name>A0AAD6L7E4_9ROSI</name>
<feature type="domain" description="DUF7903" evidence="1">
    <location>
        <begin position="318"/>
        <end position="410"/>
    </location>
</feature>
<dbReference type="EMBL" id="JAQIZT010000019">
    <property type="protein sequence ID" value="KAJ6951679.1"/>
    <property type="molecule type" value="Genomic_DNA"/>
</dbReference>
<dbReference type="Proteomes" id="UP001164929">
    <property type="component" value="Chromosome 19"/>
</dbReference>
<evidence type="ECO:0000313" key="2">
    <source>
        <dbReference type="EMBL" id="KAJ6951679.1"/>
    </source>
</evidence>
<reference evidence="2" key="1">
    <citation type="journal article" date="2023" name="Mol. Ecol. Resour.">
        <title>Chromosome-level genome assembly of a triploid poplar Populus alba 'Berolinensis'.</title>
        <authorList>
            <person name="Chen S."/>
            <person name="Yu Y."/>
            <person name="Wang X."/>
            <person name="Wang S."/>
            <person name="Zhang T."/>
            <person name="Zhou Y."/>
            <person name="He R."/>
            <person name="Meng N."/>
            <person name="Wang Y."/>
            <person name="Liu W."/>
            <person name="Liu Z."/>
            <person name="Liu J."/>
            <person name="Guo Q."/>
            <person name="Huang H."/>
            <person name="Sederoff R.R."/>
            <person name="Wang G."/>
            <person name="Qu G."/>
            <person name="Chen S."/>
        </authorList>
    </citation>
    <scope>NUCLEOTIDE SEQUENCE</scope>
    <source>
        <strain evidence="2">SC-2020</strain>
    </source>
</reference>
<protein>
    <recommendedName>
        <fullName evidence="1">DUF7903 domain-containing protein</fullName>
    </recommendedName>
</protein>
<evidence type="ECO:0000313" key="3">
    <source>
        <dbReference type="Proteomes" id="UP001164929"/>
    </source>
</evidence>
<feature type="domain" description="DUF7903" evidence="1">
    <location>
        <begin position="270"/>
        <end position="317"/>
    </location>
</feature>
<comment type="caution">
    <text evidence="2">The sequence shown here is derived from an EMBL/GenBank/DDBJ whole genome shotgun (WGS) entry which is preliminary data.</text>
</comment>
<gene>
    <name evidence="2" type="ORF">NC653_040970</name>
</gene>
<proteinExistence type="predicted"/>
<organism evidence="2 3">
    <name type="scientific">Populus alba x Populus x berolinensis</name>
    <dbReference type="NCBI Taxonomy" id="444605"/>
    <lineage>
        <taxon>Eukaryota</taxon>
        <taxon>Viridiplantae</taxon>
        <taxon>Streptophyta</taxon>
        <taxon>Embryophyta</taxon>
        <taxon>Tracheophyta</taxon>
        <taxon>Spermatophyta</taxon>
        <taxon>Magnoliopsida</taxon>
        <taxon>eudicotyledons</taxon>
        <taxon>Gunneridae</taxon>
        <taxon>Pentapetalae</taxon>
        <taxon>rosids</taxon>
        <taxon>fabids</taxon>
        <taxon>Malpighiales</taxon>
        <taxon>Salicaceae</taxon>
        <taxon>Saliceae</taxon>
        <taxon>Populus</taxon>
    </lineage>
</organism>
<feature type="domain" description="DUF7903" evidence="1">
    <location>
        <begin position="58"/>
        <end position="269"/>
    </location>
</feature>
<evidence type="ECO:0000259" key="1">
    <source>
        <dbReference type="Pfam" id="PF25475"/>
    </source>
</evidence>
<dbReference type="PANTHER" id="PTHR35481">
    <property type="entry name" value="DNA-DIRECTED RNA POLYMERASE SUBUNIT ALPHA"/>
    <property type="match status" value="1"/>
</dbReference>
<accession>A0AAD6L7E4</accession>
<dbReference type="AlphaFoldDB" id="A0AAD6L7E4"/>
<feature type="domain" description="DUF7903" evidence="1">
    <location>
        <begin position="439"/>
        <end position="568"/>
    </location>
</feature>
<dbReference type="InterPro" id="IPR057225">
    <property type="entry name" value="DUF7903"/>
</dbReference>